<name>A0AA37Q7V5_9BACT</name>
<dbReference type="RefSeq" id="WP_284349047.1">
    <property type="nucleotide sequence ID" value="NZ_BRXS01000002.1"/>
</dbReference>
<dbReference type="EMBL" id="BRXS01000002">
    <property type="protein sequence ID" value="GLC24601.1"/>
    <property type="molecule type" value="Genomic_DNA"/>
</dbReference>
<gene>
    <name evidence="1" type="ORF">rosag_11140</name>
</gene>
<accession>A0AA37Q7V5</accession>
<sequence>MPISYRIDRPARLIRSTVEGTFTAAEMLSCVSTAVHEANEPGFNIISDHRLIGEPATRDQVELLVDHLTDLRRFVRDARWAVIVAKPASFGMMRMFSVLAERVPLTVRVFMDAAEAEAWARTGEECAAHV</sequence>
<reference evidence="1" key="1">
    <citation type="submission" date="2022-08" db="EMBL/GenBank/DDBJ databases">
        <title>Draft genome sequencing of Roseisolibacter agri AW1220.</title>
        <authorList>
            <person name="Tobiishi Y."/>
            <person name="Tonouchi A."/>
        </authorList>
    </citation>
    <scope>NUCLEOTIDE SEQUENCE</scope>
    <source>
        <strain evidence="1">AW1220</strain>
    </source>
</reference>
<evidence type="ECO:0000313" key="2">
    <source>
        <dbReference type="Proteomes" id="UP001161325"/>
    </source>
</evidence>
<evidence type="ECO:0000313" key="1">
    <source>
        <dbReference type="EMBL" id="GLC24601.1"/>
    </source>
</evidence>
<organism evidence="1 2">
    <name type="scientific">Roseisolibacter agri</name>
    <dbReference type="NCBI Taxonomy" id="2014610"/>
    <lineage>
        <taxon>Bacteria</taxon>
        <taxon>Pseudomonadati</taxon>
        <taxon>Gemmatimonadota</taxon>
        <taxon>Gemmatimonadia</taxon>
        <taxon>Gemmatimonadales</taxon>
        <taxon>Gemmatimonadaceae</taxon>
        <taxon>Roseisolibacter</taxon>
    </lineage>
</organism>
<evidence type="ECO:0008006" key="3">
    <source>
        <dbReference type="Google" id="ProtNLM"/>
    </source>
</evidence>
<protein>
    <recommendedName>
        <fullName evidence="3">SpoIIAA-like protein</fullName>
    </recommendedName>
</protein>
<keyword evidence="2" id="KW-1185">Reference proteome</keyword>
<dbReference type="AlphaFoldDB" id="A0AA37Q7V5"/>
<comment type="caution">
    <text evidence="1">The sequence shown here is derived from an EMBL/GenBank/DDBJ whole genome shotgun (WGS) entry which is preliminary data.</text>
</comment>
<proteinExistence type="predicted"/>
<dbReference type="Proteomes" id="UP001161325">
    <property type="component" value="Unassembled WGS sequence"/>
</dbReference>